<gene>
    <name evidence="1" type="ORF">EJ02DRAFT_469800</name>
</gene>
<dbReference type="AlphaFoldDB" id="A0A6A5SC89"/>
<dbReference type="EMBL" id="ML976144">
    <property type="protein sequence ID" value="KAF1937300.1"/>
    <property type="molecule type" value="Genomic_DNA"/>
</dbReference>
<dbReference type="OrthoDB" id="5175824at2759"/>
<name>A0A6A5SC89_9PLEO</name>
<sequence length="227" mass="25207">MNSRIAPLANTLIWGDITAYGPSSIESWMRNESSDMDGTKPDSLDTLIVETPVISLSTGGTTAKGRWNGLRNVDGKGVPLVPYHFTAKGSGVPVSPAEGDAPQFNVRIEQLEARIQRMNEEDAVRNIIHARGYYVNRRLNAFRNRIVKEDRIWKVQDVVLTRPIFADCYIGWGNGGGNPSNPYILPFLDITNRETVLATTARGRSNTTVDDLELRLRRSAAYNCAEN</sequence>
<accession>A0A6A5SC89</accession>
<dbReference type="Proteomes" id="UP000800038">
    <property type="component" value="Unassembled WGS sequence"/>
</dbReference>
<evidence type="ECO:0000313" key="2">
    <source>
        <dbReference type="Proteomes" id="UP000800038"/>
    </source>
</evidence>
<protein>
    <submittedName>
        <fullName evidence="1">Uncharacterized protein</fullName>
    </submittedName>
</protein>
<reference evidence="1" key="1">
    <citation type="journal article" date="2020" name="Stud. Mycol.">
        <title>101 Dothideomycetes genomes: a test case for predicting lifestyles and emergence of pathogens.</title>
        <authorList>
            <person name="Haridas S."/>
            <person name="Albert R."/>
            <person name="Binder M."/>
            <person name="Bloem J."/>
            <person name="Labutti K."/>
            <person name="Salamov A."/>
            <person name="Andreopoulos B."/>
            <person name="Baker S."/>
            <person name="Barry K."/>
            <person name="Bills G."/>
            <person name="Bluhm B."/>
            <person name="Cannon C."/>
            <person name="Castanera R."/>
            <person name="Culley D."/>
            <person name="Daum C."/>
            <person name="Ezra D."/>
            <person name="Gonzalez J."/>
            <person name="Henrissat B."/>
            <person name="Kuo A."/>
            <person name="Liang C."/>
            <person name="Lipzen A."/>
            <person name="Lutzoni F."/>
            <person name="Magnuson J."/>
            <person name="Mondo S."/>
            <person name="Nolan M."/>
            <person name="Ohm R."/>
            <person name="Pangilinan J."/>
            <person name="Park H.-J."/>
            <person name="Ramirez L."/>
            <person name="Alfaro M."/>
            <person name="Sun H."/>
            <person name="Tritt A."/>
            <person name="Yoshinaga Y."/>
            <person name="Zwiers L.-H."/>
            <person name="Turgeon B."/>
            <person name="Goodwin S."/>
            <person name="Spatafora J."/>
            <person name="Crous P."/>
            <person name="Grigoriev I."/>
        </authorList>
    </citation>
    <scope>NUCLEOTIDE SEQUENCE</scope>
    <source>
        <strain evidence="1">CBS 161.51</strain>
    </source>
</reference>
<organism evidence="1 2">
    <name type="scientific">Clathrospora elynae</name>
    <dbReference type="NCBI Taxonomy" id="706981"/>
    <lineage>
        <taxon>Eukaryota</taxon>
        <taxon>Fungi</taxon>
        <taxon>Dikarya</taxon>
        <taxon>Ascomycota</taxon>
        <taxon>Pezizomycotina</taxon>
        <taxon>Dothideomycetes</taxon>
        <taxon>Pleosporomycetidae</taxon>
        <taxon>Pleosporales</taxon>
        <taxon>Diademaceae</taxon>
        <taxon>Clathrospora</taxon>
    </lineage>
</organism>
<proteinExistence type="predicted"/>
<keyword evidence="2" id="KW-1185">Reference proteome</keyword>
<evidence type="ECO:0000313" key="1">
    <source>
        <dbReference type="EMBL" id="KAF1937300.1"/>
    </source>
</evidence>